<evidence type="ECO:0000256" key="7">
    <source>
        <dbReference type="ARBA" id="ARBA00023160"/>
    </source>
</evidence>
<feature type="region of interest" description="Disordered" evidence="10">
    <location>
        <begin position="41"/>
        <end position="65"/>
    </location>
</feature>
<evidence type="ECO:0000256" key="6">
    <source>
        <dbReference type="ARBA" id="ARBA00023098"/>
    </source>
</evidence>
<dbReference type="FunFam" id="2.40.50.100:FF:000003">
    <property type="entry name" value="Acetyl-CoA carboxylase biotin carboxyl carrier protein"/>
    <property type="match status" value="1"/>
</dbReference>
<keyword evidence="4 9" id="KW-0444">Lipid biosynthesis</keyword>
<dbReference type="EMBL" id="JAKLTY010000005">
    <property type="protein sequence ID" value="MCG2626734.1"/>
    <property type="molecule type" value="Genomic_DNA"/>
</dbReference>
<dbReference type="PROSITE" id="PS50968">
    <property type="entry name" value="BIOTINYL_LIPOYL"/>
    <property type="match status" value="1"/>
</dbReference>
<dbReference type="PROSITE" id="PS00188">
    <property type="entry name" value="BIOTIN"/>
    <property type="match status" value="1"/>
</dbReference>
<evidence type="ECO:0000313" key="13">
    <source>
        <dbReference type="EMBL" id="MCG2666578.1"/>
    </source>
</evidence>
<evidence type="ECO:0000256" key="3">
    <source>
        <dbReference type="ARBA" id="ARBA00017562"/>
    </source>
</evidence>
<evidence type="ECO:0000313" key="14">
    <source>
        <dbReference type="Proteomes" id="UP001139012"/>
    </source>
</evidence>
<dbReference type="GO" id="GO:0003989">
    <property type="term" value="F:acetyl-CoA carboxylase activity"/>
    <property type="evidence" value="ECO:0007669"/>
    <property type="project" value="InterPro"/>
</dbReference>
<dbReference type="GO" id="GO:0009317">
    <property type="term" value="C:acetyl-CoA carboxylase complex"/>
    <property type="evidence" value="ECO:0007669"/>
    <property type="project" value="InterPro"/>
</dbReference>
<dbReference type="Proteomes" id="UP001139054">
    <property type="component" value="Unassembled WGS sequence"/>
</dbReference>
<comment type="pathway">
    <text evidence="2 9">Lipid metabolism; fatty acid biosynthesis.</text>
</comment>
<dbReference type="EMBL" id="JAKLUA010000001">
    <property type="protein sequence ID" value="MCG2666578.1"/>
    <property type="molecule type" value="Genomic_DNA"/>
</dbReference>
<protein>
    <recommendedName>
        <fullName evidence="3 9">Biotin carboxyl carrier protein of acetyl-CoA carboxylase</fullName>
    </recommendedName>
</protein>
<dbReference type="InterPro" id="IPR000089">
    <property type="entry name" value="Biotin_lipoyl"/>
</dbReference>
<sequence>MDVDRIKSLIDAMTASDLNEMEFSEGGWSLRLVRRAPPNDMVRAPVNTAPSTHARQRPTRTEPDAVPNREANVAAPLFGIVHLQPAPDARVFVSVGQVVTAGTPLCIIEAMKMFHEVRAEQDGTVSAILVASGEEVQAGQELMRFA</sequence>
<comment type="function">
    <text evidence="1 9">This protein is a component of the acetyl coenzyme A carboxylase complex; first, biotin carboxylase catalyzes the carboxylation of the carrier protein and then the transcarboxylase transfers the carboxyl group to form malonyl-CoA.</text>
</comment>
<dbReference type="RefSeq" id="WP_237858865.1">
    <property type="nucleotide sequence ID" value="NZ_JAKLTY010000005.1"/>
</dbReference>
<evidence type="ECO:0000256" key="1">
    <source>
        <dbReference type="ARBA" id="ARBA00003761"/>
    </source>
</evidence>
<comment type="caution">
    <text evidence="12">The sequence shown here is derived from an EMBL/GenBank/DDBJ whole genome shotgun (WGS) entry which is preliminary data.</text>
</comment>
<evidence type="ECO:0000259" key="11">
    <source>
        <dbReference type="PROSITE" id="PS50968"/>
    </source>
</evidence>
<evidence type="ECO:0000256" key="4">
    <source>
        <dbReference type="ARBA" id="ARBA00022516"/>
    </source>
</evidence>
<evidence type="ECO:0000256" key="2">
    <source>
        <dbReference type="ARBA" id="ARBA00005194"/>
    </source>
</evidence>
<dbReference type="InterPro" id="IPR011053">
    <property type="entry name" value="Single_hybrid_motif"/>
</dbReference>
<dbReference type="InterPro" id="IPR001249">
    <property type="entry name" value="AcCoA_biotinCC"/>
</dbReference>
<dbReference type="PANTHER" id="PTHR45266:SF3">
    <property type="entry name" value="OXALOACETATE DECARBOXYLASE ALPHA CHAIN"/>
    <property type="match status" value="1"/>
</dbReference>
<dbReference type="CDD" id="cd06850">
    <property type="entry name" value="biotinyl_domain"/>
    <property type="match status" value="1"/>
</dbReference>
<feature type="domain" description="Lipoyl-binding" evidence="11">
    <location>
        <begin position="70"/>
        <end position="146"/>
    </location>
</feature>
<dbReference type="GO" id="GO:0006633">
    <property type="term" value="P:fatty acid biosynthetic process"/>
    <property type="evidence" value="ECO:0007669"/>
    <property type="project" value="UniProtKB-KW"/>
</dbReference>
<organism evidence="12 15">
    <name type="scientific">Bradyrhizobium zhengyangense</name>
    <dbReference type="NCBI Taxonomy" id="2911009"/>
    <lineage>
        <taxon>Bacteria</taxon>
        <taxon>Pseudomonadati</taxon>
        <taxon>Pseudomonadota</taxon>
        <taxon>Alphaproteobacteria</taxon>
        <taxon>Hyphomicrobiales</taxon>
        <taxon>Nitrobacteraceae</taxon>
        <taxon>Bradyrhizobium</taxon>
    </lineage>
</organism>
<keyword evidence="14" id="KW-1185">Reference proteome</keyword>
<gene>
    <name evidence="13" type="ORF">L6637_06445</name>
    <name evidence="12" type="ORF">L6654_08875</name>
</gene>
<keyword evidence="6 9" id="KW-0443">Lipid metabolism</keyword>
<dbReference type="PANTHER" id="PTHR45266">
    <property type="entry name" value="OXALOACETATE DECARBOXYLASE ALPHA CHAIN"/>
    <property type="match status" value="1"/>
</dbReference>
<evidence type="ECO:0000313" key="12">
    <source>
        <dbReference type="EMBL" id="MCG2626734.1"/>
    </source>
</evidence>
<evidence type="ECO:0000256" key="5">
    <source>
        <dbReference type="ARBA" id="ARBA00022832"/>
    </source>
</evidence>
<evidence type="ECO:0000256" key="9">
    <source>
        <dbReference type="RuleBase" id="RU364072"/>
    </source>
</evidence>
<reference evidence="12" key="1">
    <citation type="submission" date="2022-01" db="EMBL/GenBank/DDBJ databases">
        <title>Genome sequnece data of strain Bradyrhizobium sp. nov.</title>
        <authorList>
            <person name="Zhang J."/>
        </authorList>
    </citation>
    <scope>NUCLEOTIDE SEQUENCE</scope>
    <source>
        <strain evidence="13">WYCCWR 12774</strain>
        <strain evidence="12">WYCCWR 13023</strain>
    </source>
</reference>
<dbReference type="InterPro" id="IPR001882">
    <property type="entry name" value="Biotin_BS"/>
</dbReference>
<evidence type="ECO:0000256" key="8">
    <source>
        <dbReference type="ARBA" id="ARBA00023267"/>
    </source>
</evidence>
<dbReference type="PRINTS" id="PR01071">
    <property type="entry name" value="ACOABIOTINCC"/>
</dbReference>
<accession>A0A9X1R5Q1</accession>
<proteinExistence type="predicted"/>
<evidence type="ECO:0000313" key="15">
    <source>
        <dbReference type="Proteomes" id="UP001139054"/>
    </source>
</evidence>
<dbReference type="Gene3D" id="2.40.50.100">
    <property type="match status" value="1"/>
</dbReference>
<name>A0A9X1R5Q1_9BRAD</name>
<dbReference type="InterPro" id="IPR050709">
    <property type="entry name" value="Biotin_Carboxyl_Carrier/Decarb"/>
</dbReference>
<dbReference type="SUPFAM" id="SSF51230">
    <property type="entry name" value="Single hybrid motif"/>
    <property type="match status" value="1"/>
</dbReference>
<keyword evidence="7 9" id="KW-0275">Fatty acid biosynthesis</keyword>
<dbReference type="Proteomes" id="UP001139012">
    <property type="component" value="Unassembled WGS sequence"/>
</dbReference>
<dbReference type="Pfam" id="PF00364">
    <property type="entry name" value="Biotin_lipoyl"/>
    <property type="match status" value="1"/>
</dbReference>
<evidence type="ECO:0000256" key="10">
    <source>
        <dbReference type="SAM" id="MobiDB-lite"/>
    </source>
</evidence>
<dbReference type="AlphaFoldDB" id="A0A9X1R5Q1"/>
<keyword evidence="8 9" id="KW-0092">Biotin</keyword>
<keyword evidence="5 9" id="KW-0276">Fatty acid metabolism</keyword>